<feature type="signal peptide" evidence="1">
    <location>
        <begin position="1"/>
        <end position="19"/>
    </location>
</feature>
<dbReference type="Proteomes" id="UP000515728">
    <property type="component" value="Chromosome"/>
</dbReference>
<dbReference type="AlphaFoldDB" id="A0A7G7MQE3"/>
<dbReference type="InterPro" id="IPR011050">
    <property type="entry name" value="Pectin_lyase_fold/virulence"/>
</dbReference>
<evidence type="ECO:0000313" key="3">
    <source>
        <dbReference type="EMBL" id="QNG55004.1"/>
    </source>
</evidence>
<feature type="domain" description="Right handed beta helix" evidence="2">
    <location>
        <begin position="109"/>
        <end position="249"/>
    </location>
</feature>
<evidence type="ECO:0000313" key="4">
    <source>
        <dbReference type="Proteomes" id="UP000515728"/>
    </source>
</evidence>
<name>A0A7G7MQE3_9PSEU</name>
<accession>A0A7G7MQE3</accession>
<dbReference type="Pfam" id="PF13229">
    <property type="entry name" value="Beta_helix"/>
    <property type="match status" value="1"/>
</dbReference>
<organism evidence="3 4">
    <name type="scientific">Pseudonocardia petroleophila</name>
    <dbReference type="NCBI Taxonomy" id="37331"/>
    <lineage>
        <taxon>Bacteria</taxon>
        <taxon>Bacillati</taxon>
        <taxon>Actinomycetota</taxon>
        <taxon>Actinomycetes</taxon>
        <taxon>Pseudonocardiales</taxon>
        <taxon>Pseudonocardiaceae</taxon>
        <taxon>Pseudonocardia</taxon>
    </lineage>
</organism>
<proteinExistence type="predicted"/>
<feature type="chain" id="PRO_5038843292" evidence="1">
    <location>
        <begin position="20"/>
        <end position="341"/>
    </location>
</feature>
<dbReference type="SMART" id="SM00710">
    <property type="entry name" value="PbH1"/>
    <property type="match status" value="5"/>
</dbReference>
<reference evidence="3 4" key="1">
    <citation type="submission" date="2020-08" db="EMBL/GenBank/DDBJ databases">
        <authorList>
            <person name="Mo P."/>
        </authorList>
    </citation>
    <scope>NUCLEOTIDE SEQUENCE [LARGE SCALE GENOMIC DNA]</scope>
    <source>
        <strain evidence="3 4">CGMCC 4.1532</strain>
    </source>
</reference>
<dbReference type="EMBL" id="CP060131">
    <property type="protein sequence ID" value="QNG55004.1"/>
    <property type="molecule type" value="Genomic_DNA"/>
</dbReference>
<dbReference type="InterPro" id="IPR006626">
    <property type="entry name" value="PbH1"/>
</dbReference>
<evidence type="ECO:0000259" key="2">
    <source>
        <dbReference type="Pfam" id="PF13229"/>
    </source>
</evidence>
<keyword evidence="4" id="KW-1185">Reference proteome</keyword>
<protein>
    <submittedName>
        <fullName evidence="3">Right-handed parallel beta-helix repeat-containing protein</fullName>
    </submittedName>
</protein>
<dbReference type="Gene3D" id="2.160.20.10">
    <property type="entry name" value="Single-stranded right-handed beta-helix, Pectin lyase-like"/>
    <property type="match status" value="2"/>
</dbReference>
<dbReference type="PROSITE" id="PS51257">
    <property type="entry name" value="PROKAR_LIPOPROTEIN"/>
    <property type="match status" value="1"/>
</dbReference>
<evidence type="ECO:0000256" key="1">
    <source>
        <dbReference type="SAM" id="SignalP"/>
    </source>
</evidence>
<dbReference type="InterPro" id="IPR039448">
    <property type="entry name" value="Beta_helix"/>
</dbReference>
<keyword evidence="1" id="KW-0732">Signal</keyword>
<dbReference type="SUPFAM" id="SSF51126">
    <property type="entry name" value="Pectin lyase-like"/>
    <property type="match status" value="1"/>
</dbReference>
<sequence length="341" mass="35146">MRRARVGLAVAAVILSACGVPPAPPARPDGCTVEALQPEAARTALDVAAPGTTVCLVGDGFRGIELVVTRSGTPDLPIVLRGDATVVRSVVVDADHVVVEGLTTVGGDGVVLAGSGIVVRDNEVRDSALDGISCERRCGDLVVEGNTVTGTDGSGIIVEGDRIAVRDNTVSGSVRRDAGDADGIRFFGTGIVISGNTVRDIKDDGYDDPPHTDCFQTYDNSRPPTVDVVISGNVCRNVDHQCLIATAEEAGLDGSVGRSHGIVFTDNVCDVEGSQAVLVQWFPGVVVRGSTFSGPGLDRAAIFLDGSTGAGFYGNVVPPTVAAFELDESSRVGFGTDRPTE</sequence>
<dbReference type="InterPro" id="IPR012334">
    <property type="entry name" value="Pectin_lyas_fold"/>
</dbReference>
<dbReference type="KEGG" id="ppel:H6H00_14695"/>
<gene>
    <name evidence="3" type="ORF">H6H00_14695</name>
</gene>
<dbReference type="RefSeq" id="WP_185721802.1">
    <property type="nucleotide sequence ID" value="NZ_BAAAWI010000001.1"/>
</dbReference>